<reference evidence="2" key="1">
    <citation type="submission" date="2013-05" db="EMBL/GenBank/DDBJ databases">
        <authorList>
            <person name="Harkins D.M."/>
            <person name="Durkin A.S."/>
            <person name="Brinkac L.M."/>
            <person name="Haft D.H."/>
            <person name="Selengut J.D."/>
            <person name="Sanka R."/>
            <person name="DePew J."/>
            <person name="Purushe J."/>
            <person name="Hartskeerl R.A."/>
            <person name="Ahmed A."/>
            <person name="van der Linden H."/>
            <person name="Goris M.G.A."/>
            <person name="Vinetz J.M."/>
            <person name="Sutton G.G."/>
            <person name="Nierman W.C."/>
            <person name="Fouts D.E."/>
        </authorList>
    </citation>
    <scope>NUCLEOTIDE SEQUENCE [LARGE SCALE GENOMIC DNA]</scope>
    <source>
        <strain evidence="2">L 60</strain>
    </source>
</reference>
<feature type="domain" description="Peptidase C45 hydrolase" evidence="1">
    <location>
        <begin position="108"/>
        <end position="316"/>
    </location>
</feature>
<dbReference type="InterPro" id="IPR047801">
    <property type="entry name" value="Peptidase_C45"/>
</dbReference>
<dbReference type="Proteomes" id="UP000018747">
    <property type="component" value="Unassembled WGS sequence"/>
</dbReference>
<dbReference type="InterPro" id="IPR047794">
    <property type="entry name" value="C45_proenzyme-like"/>
</dbReference>
<dbReference type="GO" id="GO:0016740">
    <property type="term" value="F:transferase activity"/>
    <property type="evidence" value="ECO:0007669"/>
    <property type="project" value="UniProtKB-KW"/>
</dbReference>
<sequence>MPIWYIPGEVYYFGKVFGEIAAELIHQSLDEDIIARKTTNWYKYASETYDFLKIHEMRLVKDLEGLAEGAKIEIFEAIYIQYRREILKEYLKKKTLDCSLFSYHGGKTFLAQTIDLEYRYEKFGGVLKVDYKNHSVYQYTFAGLLGYTGLNSNGYAIGINMVHSNHWRIGVSPYLIIKKMLDTETYVEALKVIQQTRASSSRIITLCTRAETFNFEIIPFEIVLNKKKDYFVQTNHFTHQKFKDMEMITRFGKFNSVSRQNRLIELISTLPPKDINRVHEIISDKEGGLNSICCEGTGNADNVKTVAAVCYDIEALSFYALKGLPNENFFEEFKFG</sequence>
<dbReference type="NCBIfam" id="NF040521">
    <property type="entry name" value="C45_proenzyme"/>
    <property type="match status" value="1"/>
</dbReference>
<organism evidence="2 3">
    <name type="scientific">Leptospira alexanderi serovar Manhao 3 str. L 60</name>
    <dbReference type="NCBI Taxonomy" id="1049759"/>
    <lineage>
        <taxon>Bacteria</taxon>
        <taxon>Pseudomonadati</taxon>
        <taxon>Spirochaetota</taxon>
        <taxon>Spirochaetia</taxon>
        <taxon>Leptospirales</taxon>
        <taxon>Leptospiraceae</taxon>
        <taxon>Leptospira</taxon>
    </lineage>
</organism>
<dbReference type="PANTHER" id="PTHR34180:SF1">
    <property type="entry name" value="BETA-ALANYL-DOPAMINE_CARCININE HYDROLASE"/>
    <property type="match status" value="1"/>
</dbReference>
<dbReference type="InterPro" id="IPR005079">
    <property type="entry name" value="Peptidase_C45_hydrolase"/>
</dbReference>
<name>V6I6V3_9LEPT</name>
<gene>
    <name evidence="2" type="ORF">LEP1GSC062_2067</name>
</gene>
<dbReference type="OrthoDB" id="8109453at2"/>
<keyword evidence="3" id="KW-1185">Reference proteome</keyword>
<evidence type="ECO:0000313" key="2">
    <source>
        <dbReference type="EMBL" id="EQA61959.1"/>
    </source>
</evidence>
<evidence type="ECO:0000259" key="1">
    <source>
        <dbReference type="Pfam" id="PF03417"/>
    </source>
</evidence>
<accession>V6I6V3</accession>
<comment type="caution">
    <text evidence="2">The sequence shown here is derived from an EMBL/GenBank/DDBJ whole genome shotgun (WGS) entry which is preliminary data.</text>
</comment>
<proteinExistence type="predicted"/>
<dbReference type="Pfam" id="PF03417">
    <property type="entry name" value="AAT"/>
    <property type="match status" value="1"/>
</dbReference>
<dbReference type="Gene3D" id="1.10.10.2120">
    <property type="match status" value="1"/>
</dbReference>
<dbReference type="AlphaFoldDB" id="V6I6V3"/>
<protein>
    <submittedName>
        <fullName evidence="2">Acyl-coenzyme A:6-aminopenicillanic acid acyl-transferase</fullName>
    </submittedName>
</protein>
<dbReference type="Gene3D" id="3.60.60.10">
    <property type="entry name" value="Penicillin V Acylase, Chain A"/>
    <property type="match status" value="1"/>
</dbReference>
<dbReference type="PANTHER" id="PTHR34180">
    <property type="entry name" value="PEPTIDASE C45"/>
    <property type="match status" value="1"/>
</dbReference>
<dbReference type="EMBL" id="AHMT02000041">
    <property type="protein sequence ID" value="EQA61959.1"/>
    <property type="molecule type" value="Genomic_DNA"/>
</dbReference>
<evidence type="ECO:0000313" key="3">
    <source>
        <dbReference type="Proteomes" id="UP000018747"/>
    </source>
</evidence>